<accession>A0A100HH96</accession>
<proteinExistence type="predicted"/>
<protein>
    <submittedName>
        <fullName evidence="1">Protein CBR-LET-75</fullName>
    </submittedName>
</protein>
<keyword evidence="2" id="KW-1185">Reference proteome</keyword>
<dbReference type="EMBL" id="BCMS01000001">
    <property type="protein sequence ID" value="GAQ20728.1"/>
    <property type="molecule type" value="Genomic_DNA"/>
</dbReference>
<organism evidence="1 2">
    <name type="scientific">Deinococcus grandis</name>
    <dbReference type="NCBI Taxonomy" id="57498"/>
    <lineage>
        <taxon>Bacteria</taxon>
        <taxon>Thermotogati</taxon>
        <taxon>Deinococcota</taxon>
        <taxon>Deinococci</taxon>
        <taxon>Deinococcales</taxon>
        <taxon>Deinococcaceae</taxon>
        <taxon>Deinococcus</taxon>
    </lineage>
</organism>
<dbReference type="RefSeq" id="WP_153013613.1">
    <property type="nucleotide sequence ID" value="NZ_BCMS01000001.1"/>
</dbReference>
<dbReference type="Proteomes" id="UP000056209">
    <property type="component" value="Unassembled WGS sequence"/>
</dbReference>
<evidence type="ECO:0000313" key="2">
    <source>
        <dbReference type="Proteomes" id="UP000056209"/>
    </source>
</evidence>
<evidence type="ECO:0000313" key="1">
    <source>
        <dbReference type="EMBL" id="GAQ20728.1"/>
    </source>
</evidence>
<dbReference type="AlphaFoldDB" id="A0A100HH96"/>
<name>A0A100HH96_9DEIO</name>
<comment type="caution">
    <text evidence="1">The sequence shown here is derived from an EMBL/GenBank/DDBJ whole genome shotgun (WGS) entry which is preliminary data.</text>
</comment>
<sequence length="108" mass="12243">MGDNSIYKSIFITDDDILSDFIKALNLIGIHEAAVKGQLAFESIVRDLVSSQDDLDKITDWYLKSSRTHESLSILSLRRAVDAMSEQISDLYDLKGLPWQTHKIKTND</sequence>
<reference evidence="2" key="1">
    <citation type="submission" date="2015-11" db="EMBL/GenBank/DDBJ databases">
        <title>Draft Genome Sequence of the Radioresistant Bacterium Deinococcus grandis, Isolated from Freshwater Fish in Japan.</title>
        <authorList>
            <person name="Satoh K."/>
            <person name="Onodera T."/>
            <person name="Omoso K."/>
            <person name="Takeda-Yano K."/>
            <person name="Katayama T."/>
            <person name="Oono Y."/>
            <person name="Narumi I."/>
        </authorList>
    </citation>
    <scope>NUCLEOTIDE SEQUENCE [LARGE SCALE GENOMIC DNA]</scope>
    <source>
        <strain evidence="2">ATCC 43672</strain>
    </source>
</reference>
<gene>
    <name evidence="1" type="ORF">DEIGR_100755</name>
</gene>